<keyword evidence="4" id="KW-1185">Reference proteome</keyword>
<feature type="compositionally biased region" description="Polar residues" evidence="1">
    <location>
        <begin position="426"/>
        <end position="438"/>
    </location>
</feature>
<dbReference type="SUPFAM" id="SSF142921">
    <property type="entry name" value="WGR domain-like"/>
    <property type="match status" value="1"/>
</dbReference>
<feature type="compositionally biased region" description="Low complexity" evidence="1">
    <location>
        <begin position="439"/>
        <end position="456"/>
    </location>
</feature>
<feature type="domain" description="WGR" evidence="2">
    <location>
        <begin position="120"/>
        <end position="220"/>
    </location>
</feature>
<evidence type="ECO:0000313" key="4">
    <source>
        <dbReference type="Proteomes" id="UP000696573"/>
    </source>
</evidence>
<evidence type="ECO:0000256" key="1">
    <source>
        <dbReference type="SAM" id="MobiDB-lite"/>
    </source>
</evidence>
<reference evidence="3" key="1">
    <citation type="submission" date="2021-10" db="EMBL/GenBank/DDBJ databases">
        <authorList>
            <person name="Piombo E."/>
        </authorList>
    </citation>
    <scope>NUCLEOTIDE SEQUENCE</scope>
</reference>
<feature type="region of interest" description="Disordered" evidence="1">
    <location>
        <begin position="392"/>
        <end position="544"/>
    </location>
</feature>
<evidence type="ECO:0000259" key="2">
    <source>
        <dbReference type="PROSITE" id="PS51977"/>
    </source>
</evidence>
<protein>
    <recommendedName>
        <fullName evidence="2">WGR domain-containing protein</fullName>
    </recommendedName>
</protein>
<accession>A0A9N9YAV0</accession>
<comment type="caution">
    <text evidence="3">The sequence shown here is derived from an EMBL/GenBank/DDBJ whole genome shotgun (WGS) entry which is preliminary data.</text>
</comment>
<dbReference type="OrthoDB" id="5153349at2759"/>
<feature type="compositionally biased region" description="Low complexity" evidence="1">
    <location>
        <begin position="471"/>
        <end position="480"/>
    </location>
</feature>
<dbReference type="AlphaFoldDB" id="A0A9N9YAV0"/>
<sequence length="544" mass="60423">MEWLLHFYTGPPLKAIYDSFTVPEVARQRVPSAAPTPTIPRSIAPLLPRVSSDWDPEYDIVVRGNMRHHDTRKEFEDSHVAKRRPAATRARHTSHHGYFRRQTDGRASLRVPVDLGARADATVVIDRATASIYDVYLLRADISKNVNFFRRHQIVFNPEAKTYALLTREGRVGLQGVGSLNLSVYNQQIVASEWENQWFHFTGKVHPYAPEWVLREPDVFSDEDGDGEVYKVPVVFIRDFGYQAIDLRTLCNSGGFPLIQPLVSLMGQVLRTGQTHLIKDSVPLLDDAQLRCCAFIQCCTYITPGQPSKSPFKGFHPFQLFILFPIHALPFSLLCKKMADRKDTQLVPGVPFHCVGKIVGLLDHSLMVAAPAADEKDYVFIVVPDSWTFPEKSTPPVPASHAVSPSKTEPCPSQPGSFAAMRSMFKSPSKNASQAKNLQSKSSQTSQSSQGDPSQQPVTPSQNKRPAIYASQSSQSNSNNPAPKRLRGSSVTTATGFGENDNHEEGELKEDDISATLRSSVRPNMRSSIAEQGGKNKGYPTKRL</sequence>
<dbReference type="InterPro" id="IPR036930">
    <property type="entry name" value="WGR_dom_sf"/>
</dbReference>
<dbReference type="EMBL" id="CABFNQ020000463">
    <property type="protein sequence ID" value="CAH0016460.1"/>
    <property type="molecule type" value="Genomic_DNA"/>
</dbReference>
<feature type="compositionally biased region" description="Polar residues" evidence="1">
    <location>
        <begin position="516"/>
        <end position="530"/>
    </location>
</feature>
<name>A0A9N9YAV0_9HYPO</name>
<dbReference type="Proteomes" id="UP000696573">
    <property type="component" value="Unassembled WGS sequence"/>
</dbReference>
<proteinExistence type="predicted"/>
<organism evidence="3 4">
    <name type="scientific">Clonostachys rhizophaga</name>
    <dbReference type="NCBI Taxonomy" id="160324"/>
    <lineage>
        <taxon>Eukaryota</taxon>
        <taxon>Fungi</taxon>
        <taxon>Dikarya</taxon>
        <taxon>Ascomycota</taxon>
        <taxon>Pezizomycotina</taxon>
        <taxon>Sordariomycetes</taxon>
        <taxon>Hypocreomycetidae</taxon>
        <taxon>Hypocreales</taxon>
        <taxon>Bionectriaceae</taxon>
        <taxon>Clonostachys</taxon>
    </lineage>
</organism>
<gene>
    <name evidence="3" type="ORF">CRHIZ90672A_00019072</name>
</gene>
<dbReference type="InterPro" id="IPR008893">
    <property type="entry name" value="WGR_domain"/>
</dbReference>
<evidence type="ECO:0000313" key="3">
    <source>
        <dbReference type="EMBL" id="CAH0016460.1"/>
    </source>
</evidence>
<dbReference type="PROSITE" id="PS51977">
    <property type="entry name" value="WGR"/>
    <property type="match status" value="1"/>
</dbReference>